<dbReference type="Proteomes" id="UP000006072">
    <property type="component" value="Unassembled WGS sequence"/>
</dbReference>
<comment type="caution">
    <text evidence="2">The sequence shown here is derived from an EMBL/GenBank/DDBJ whole genome shotgun (WGS) entry which is preliminary data.</text>
</comment>
<gene>
    <name evidence="2" type="ORF">MVAC_25605</name>
</gene>
<proteinExistence type="predicted"/>
<dbReference type="EMBL" id="ALQA01000082">
    <property type="protein sequence ID" value="EJZ05358.1"/>
    <property type="molecule type" value="Genomic_DNA"/>
</dbReference>
<reference evidence="2 3" key="1">
    <citation type="journal article" date="2012" name="J. Bacteriol.">
        <title>Complete Genome Sequence of Mycobacterium vaccae Type Strain ATCC 25954.</title>
        <authorList>
            <person name="Ho Y.S."/>
            <person name="Adroub S.A."/>
            <person name="Abadi M."/>
            <person name="Al Alwan B."/>
            <person name="Alkhateeb R."/>
            <person name="Gao G."/>
            <person name="Ragab A."/>
            <person name="Ali S."/>
            <person name="van Soolingen D."/>
            <person name="Bitter W."/>
            <person name="Pain A."/>
            <person name="Abdallah A.M."/>
        </authorList>
    </citation>
    <scope>NUCLEOTIDE SEQUENCE [LARGE SCALE GENOMIC DNA]</scope>
    <source>
        <strain evidence="2 3">ATCC 25954</strain>
    </source>
</reference>
<evidence type="ECO:0000313" key="2">
    <source>
        <dbReference type="EMBL" id="EJZ05358.1"/>
    </source>
</evidence>
<dbReference type="AlphaFoldDB" id="K0URY2"/>
<protein>
    <submittedName>
        <fullName evidence="2">PE_PGRS family protein</fullName>
    </submittedName>
</protein>
<feature type="non-terminal residue" evidence="2">
    <location>
        <position position="85"/>
    </location>
</feature>
<dbReference type="HOGENOM" id="CLU_2517904_0_0_11"/>
<accession>K0URY2</accession>
<sequence length="85" mass="8706">MESTGRHRAQPAPGVGRYWLAVGTGGAAVVGLGVLAGLQSEQPATSQRAVQLASFDPSTISNSTVPEELWLFGTAGSGKRDRPAA</sequence>
<evidence type="ECO:0000313" key="3">
    <source>
        <dbReference type="Proteomes" id="UP000006072"/>
    </source>
</evidence>
<feature type="transmembrane region" description="Helical" evidence="1">
    <location>
        <begin position="18"/>
        <end position="38"/>
    </location>
</feature>
<evidence type="ECO:0000256" key="1">
    <source>
        <dbReference type="SAM" id="Phobius"/>
    </source>
</evidence>
<name>K0URY2_MYCVA</name>
<organism evidence="2 3">
    <name type="scientific">Mycolicibacterium vaccae ATCC 25954</name>
    <dbReference type="NCBI Taxonomy" id="1194972"/>
    <lineage>
        <taxon>Bacteria</taxon>
        <taxon>Bacillati</taxon>
        <taxon>Actinomycetota</taxon>
        <taxon>Actinomycetes</taxon>
        <taxon>Mycobacteriales</taxon>
        <taxon>Mycobacteriaceae</taxon>
        <taxon>Mycolicibacterium</taxon>
    </lineage>
</organism>
<keyword evidence="1" id="KW-0812">Transmembrane</keyword>
<keyword evidence="3" id="KW-1185">Reference proteome</keyword>
<keyword evidence="1" id="KW-0472">Membrane</keyword>
<keyword evidence="1" id="KW-1133">Transmembrane helix</keyword>